<feature type="domain" description="Flagellar basal body rod protein N-terminal" evidence="3">
    <location>
        <begin position="5"/>
        <end position="35"/>
    </location>
</feature>
<dbReference type="EMBL" id="CYYR01000020">
    <property type="protein sequence ID" value="CUO26051.1"/>
    <property type="molecule type" value="Genomic_DNA"/>
</dbReference>
<dbReference type="InterPro" id="IPR020013">
    <property type="entry name" value="Flagellar_FlgE/F/G"/>
</dbReference>
<accession>A0A0M6W9F5</accession>
<dbReference type="Proteomes" id="UP000283701">
    <property type="component" value="Unassembled WGS sequence"/>
</dbReference>
<dbReference type="Proteomes" id="UP000283492">
    <property type="component" value="Unassembled WGS sequence"/>
</dbReference>
<evidence type="ECO:0000313" key="14">
    <source>
        <dbReference type="Proteomes" id="UP000049828"/>
    </source>
</evidence>
<evidence type="ECO:0000313" key="21">
    <source>
        <dbReference type="Proteomes" id="UP000286271"/>
    </source>
</evidence>
<dbReference type="GO" id="GO:0009425">
    <property type="term" value="C:bacterial-type flagellum basal body"/>
    <property type="evidence" value="ECO:0007669"/>
    <property type="project" value="UniProtKB-SubCell"/>
</dbReference>
<dbReference type="RefSeq" id="WP_021922203.1">
    <property type="nucleotide sequence ID" value="NZ_CABJFX010000036.1"/>
</dbReference>
<dbReference type="InterPro" id="IPR001444">
    <property type="entry name" value="Flag_bb_rod_N"/>
</dbReference>
<dbReference type="Proteomes" id="UP000095395">
    <property type="component" value="Unassembled WGS sequence"/>
</dbReference>
<dbReference type="PANTHER" id="PTHR30435:SF19">
    <property type="entry name" value="FLAGELLAR BASAL-BODY ROD PROTEIN FLGG"/>
    <property type="match status" value="1"/>
</dbReference>
<keyword evidence="6" id="KW-0282">Flagellum</keyword>
<feature type="domain" description="Flagellar hook protein FlgE/F/G-like D1" evidence="5">
    <location>
        <begin position="95"/>
        <end position="171"/>
    </location>
</feature>
<dbReference type="OrthoDB" id="9800375at2"/>
<dbReference type="EMBL" id="QRHP01000007">
    <property type="protein sequence ID" value="RHF84581.1"/>
    <property type="molecule type" value="Genomic_DNA"/>
</dbReference>
<evidence type="ECO:0000313" key="7">
    <source>
        <dbReference type="EMBL" id="CUN30408.1"/>
    </source>
</evidence>
<evidence type="ECO:0000313" key="8">
    <source>
        <dbReference type="EMBL" id="CUO26051.1"/>
    </source>
</evidence>
<protein>
    <submittedName>
        <fullName evidence="7">Distal rod protein</fullName>
    </submittedName>
    <submittedName>
        <fullName evidence="6">Flagellar basal body rod protein FlgG</fullName>
    </submittedName>
    <submittedName>
        <fullName evidence="9">Flagellar hook-basal body protein</fullName>
    </submittedName>
</protein>
<evidence type="ECO:0000313" key="10">
    <source>
        <dbReference type="EMBL" id="RGR64240.1"/>
    </source>
</evidence>
<gene>
    <name evidence="7" type="primary">flgG_2</name>
    <name evidence="13" type="ORF">DW654_08450</name>
    <name evidence="12" type="ORF">DW707_02535</name>
    <name evidence="11" type="ORF">DW914_15795</name>
    <name evidence="10" type="ORF">DWY29_16090</name>
    <name evidence="9" type="ORF">DWY96_16425</name>
    <name evidence="8" type="ORF">ERS852392_02623</name>
    <name evidence="7" type="ORF">ERS852444_03445</name>
    <name evidence="6" type="ORF">RIL183_12501</name>
</gene>
<keyword evidence="14" id="KW-1185">Reference proteome</keyword>
<dbReference type="EMBL" id="QSFX01000036">
    <property type="protein sequence ID" value="RHA84063.1"/>
    <property type="molecule type" value="Genomic_DNA"/>
</dbReference>
<evidence type="ECO:0000313" key="9">
    <source>
        <dbReference type="EMBL" id="RGQ44137.1"/>
    </source>
</evidence>
<comment type="subcellular location">
    <subcellularLocation>
        <location evidence="2">Bacterial flagellum basal body</location>
    </subcellularLocation>
</comment>
<dbReference type="Proteomes" id="UP000286271">
    <property type="component" value="Unassembled WGS sequence"/>
</dbReference>
<dbReference type="Proteomes" id="UP000285820">
    <property type="component" value="Unassembled WGS sequence"/>
</dbReference>
<dbReference type="PANTHER" id="PTHR30435">
    <property type="entry name" value="FLAGELLAR PROTEIN"/>
    <property type="match status" value="1"/>
</dbReference>
<organism evidence="6 14">
    <name type="scientific">Roseburia inulinivorans</name>
    <dbReference type="NCBI Taxonomy" id="360807"/>
    <lineage>
        <taxon>Bacteria</taxon>
        <taxon>Bacillati</taxon>
        <taxon>Bacillota</taxon>
        <taxon>Clostridia</taxon>
        <taxon>Lachnospirales</taxon>
        <taxon>Lachnospiraceae</taxon>
        <taxon>Roseburia</taxon>
    </lineage>
</organism>
<dbReference type="NCBIfam" id="TIGR03506">
    <property type="entry name" value="FlgEFG_subfam"/>
    <property type="match status" value="1"/>
</dbReference>
<dbReference type="EMBL" id="QRTF01000056">
    <property type="protein sequence ID" value="RGQ44137.1"/>
    <property type="molecule type" value="Genomic_DNA"/>
</dbReference>
<dbReference type="InterPro" id="IPR010930">
    <property type="entry name" value="Flg_bb/hook_C_dom"/>
</dbReference>
<evidence type="ECO:0000313" key="13">
    <source>
        <dbReference type="EMBL" id="RHF84581.1"/>
    </source>
</evidence>
<dbReference type="GO" id="GO:0071978">
    <property type="term" value="P:bacterial-type flagellum-dependent swarming motility"/>
    <property type="evidence" value="ECO:0007669"/>
    <property type="project" value="TreeGrafter"/>
</dbReference>
<comment type="similarity">
    <text evidence="1 2">Belongs to the flagella basal body rod proteins family.</text>
</comment>
<dbReference type="EMBL" id="CYXX01000044">
    <property type="protein sequence ID" value="CUN30408.1"/>
    <property type="molecule type" value="Genomic_DNA"/>
</dbReference>
<dbReference type="EMBL" id="QSKW01000002">
    <property type="protein sequence ID" value="RHF00101.1"/>
    <property type="molecule type" value="Genomic_DNA"/>
</dbReference>
<evidence type="ECO:0000313" key="18">
    <source>
        <dbReference type="Proteomes" id="UP000283701"/>
    </source>
</evidence>
<reference evidence="17 18" key="3">
    <citation type="submission" date="2018-08" db="EMBL/GenBank/DDBJ databases">
        <title>A genome reference for cultivated species of the human gut microbiota.</title>
        <authorList>
            <person name="Zou Y."/>
            <person name="Xue W."/>
            <person name="Luo G."/>
        </authorList>
    </citation>
    <scope>NUCLEOTIDE SEQUENCE [LARGE SCALE GENOMIC DNA]</scope>
    <source>
        <strain evidence="10 20">AF24-4</strain>
        <strain evidence="9 19">AF28-15</strain>
        <strain evidence="13 18">AM23-23AC</strain>
        <strain evidence="12 21">AM27-11</strain>
        <strain evidence="11 17">AM42-1AC</strain>
    </source>
</reference>
<dbReference type="InterPro" id="IPR037925">
    <property type="entry name" value="FlgE/F/G-like"/>
</dbReference>
<feature type="domain" description="Flagellar basal-body/hook protein C-terminal" evidence="4">
    <location>
        <begin position="215"/>
        <end position="259"/>
    </location>
</feature>
<evidence type="ECO:0000259" key="5">
    <source>
        <dbReference type="Pfam" id="PF22692"/>
    </source>
</evidence>
<name>A0A0M6W9F5_9FIRM</name>
<dbReference type="PROSITE" id="PS00588">
    <property type="entry name" value="FLAGELLA_BB_ROD"/>
    <property type="match status" value="1"/>
</dbReference>
<dbReference type="InterPro" id="IPR053967">
    <property type="entry name" value="LlgE_F_G-like_D1"/>
</dbReference>
<keyword evidence="2" id="KW-0975">Bacterial flagellum</keyword>
<evidence type="ECO:0000256" key="2">
    <source>
        <dbReference type="RuleBase" id="RU362116"/>
    </source>
</evidence>
<dbReference type="InterPro" id="IPR019776">
    <property type="entry name" value="Flagellar_basal_body_rod_CS"/>
</dbReference>
<evidence type="ECO:0000313" key="17">
    <source>
        <dbReference type="Proteomes" id="UP000283492"/>
    </source>
</evidence>
<reference evidence="6" key="1">
    <citation type="submission" date="2015-05" db="EMBL/GenBank/DDBJ databases">
        <authorList>
            <person name="Wang D.B."/>
            <person name="Wang M."/>
        </authorList>
    </citation>
    <scope>NUCLEOTIDE SEQUENCE [LARGE SCALE GENOMIC DNA]</scope>
    <source>
        <strain evidence="6">L1-83</strain>
    </source>
</reference>
<dbReference type="AlphaFoldDB" id="A0A0M6W9F5"/>
<dbReference type="STRING" id="360807.ERS852392_02623"/>
<evidence type="ECO:0000259" key="3">
    <source>
        <dbReference type="Pfam" id="PF00460"/>
    </source>
</evidence>
<evidence type="ECO:0000313" key="6">
    <source>
        <dbReference type="EMBL" id="CRL32128.1"/>
    </source>
</evidence>
<sequence>MIKGLYTAYTGMVNEQKRLDVLTNNLANADTNGYKKEGTTSQTFADELAIKIKDTSSYGLNKKLGVISMGVHLGETYTNYDQGSIKVTDNETDVALAGNGFFAIAFTNKAGETSVKYTRDGAFTVNTEGYLVTKDGDYVLNQAGAQNTDPNARIRLNPNAKITIDELGNIYQNDQLVTRIGVVDFDDYNYISKYGENLYDLVDGGQITASDAKVQQGCIEGSNVNVVDEMVKMITISRAYQAGQKVINTVDETLDKTVNQVGKV</sequence>
<dbReference type="Proteomes" id="UP000049828">
    <property type="component" value="Unassembled WGS sequence"/>
</dbReference>
<evidence type="ECO:0000313" key="20">
    <source>
        <dbReference type="Proteomes" id="UP000285820"/>
    </source>
</evidence>
<dbReference type="SUPFAM" id="SSF117143">
    <property type="entry name" value="Flagellar hook protein flgE"/>
    <property type="match status" value="1"/>
</dbReference>
<keyword evidence="6" id="KW-0969">Cilium</keyword>
<dbReference type="Proteomes" id="UP000283738">
    <property type="component" value="Unassembled WGS sequence"/>
</dbReference>
<evidence type="ECO:0000313" key="16">
    <source>
        <dbReference type="Proteomes" id="UP000095453"/>
    </source>
</evidence>
<evidence type="ECO:0000313" key="12">
    <source>
        <dbReference type="EMBL" id="RHF00101.1"/>
    </source>
</evidence>
<proteinExistence type="inferred from homology"/>
<keyword evidence="6" id="KW-0966">Cell projection</keyword>
<dbReference type="EMBL" id="QRUN01000042">
    <property type="protein sequence ID" value="RGR64240.1"/>
    <property type="molecule type" value="Genomic_DNA"/>
</dbReference>
<evidence type="ECO:0000259" key="4">
    <source>
        <dbReference type="Pfam" id="PF06429"/>
    </source>
</evidence>
<reference evidence="14" key="2">
    <citation type="submission" date="2015-05" db="EMBL/GenBank/DDBJ databases">
        <authorList>
            <consortium name="Pathogen Informatics"/>
        </authorList>
    </citation>
    <scope>NUCLEOTIDE SEQUENCE [LARGE SCALE GENOMIC DNA]</scope>
    <source>
        <strain evidence="8 15">2789STDY5608835</strain>
        <strain evidence="7 16">2789STDY5608887</strain>
        <strain evidence="14">L1-83</strain>
    </source>
</reference>
<dbReference type="GeneID" id="75161196"/>
<evidence type="ECO:0000256" key="1">
    <source>
        <dbReference type="ARBA" id="ARBA00009677"/>
    </source>
</evidence>
<evidence type="ECO:0000313" key="15">
    <source>
        <dbReference type="Proteomes" id="UP000095395"/>
    </source>
</evidence>
<dbReference type="Pfam" id="PF22692">
    <property type="entry name" value="LlgE_F_G_D1"/>
    <property type="match status" value="1"/>
</dbReference>
<evidence type="ECO:0000313" key="11">
    <source>
        <dbReference type="EMBL" id="RHA84063.1"/>
    </source>
</evidence>
<dbReference type="EMBL" id="CVRS01000002">
    <property type="protein sequence ID" value="CRL32128.1"/>
    <property type="molecule type" value="Genomic_DNA"/>
</dbReference>
<evidence type="ECO:0000313" key="19">
    <source>
        <dbReference type="Proteomes" id="UP000283738"/>
    </source>
</evidence>
<dbReference type="Pfam" id="PF06429">
    <property type="entry name" value="Flg_bbr_C"/>
    <property type="match status" value="1"/>
</dbReference>
<dbReference type="Proteomes" id="UP000095453">
    <property type="component" value="Unassembled WGS sequence"/>
</dbReference>
<dbReference type="Pfam" id="PF00460">
    <property type="entry name" value="Flg_bb_rod"/>
    <property type="match status" value="1"/>
</dbReference>